<name>A0AAN8L7P4_9TELE</name>
<dbReference type="Proteomes" id="UP001356427">
    <property type="component" value="Unassembled WGS sequence"/>
</dbReference>
<dbReference type="AlphaFoldDB" id="A0AAN8L7P4"/>
<organism evidence="1 2">
    <name type="scientific">Coregonus suidteri</name>
    <dbReference type="NCBI Taxonomy" id="861788"/>
    <lineage>
        <taxon>Eukaryota</taxon>
        <taxon>Metazoa</taxon>
        <taxon>Chordata</taxon>
        <taxon>Craniata</taxon>
        <taxon>Vertebrata</taxon>
        <taxon>Euteleostomi</taxon>
        <taxon>Actinopterygii</taxon>
        <taxon>Neopterygii</taxon>
        <taxon>Teleostei</taxon>
        <taxon>Protacanthopterygii</taxon>
        <taxon>Salmoniformes</taxon>
        <taxon>Salmonidae</taxon>
        <taxon>Coregoninae</taxon>
        <taxon>Coregonus</taxon>
    </lineage>
</organism>
<keyword evidence="2" id="KW-1185">Reference proteome</keyword>
<reference evidence="1 2" key="1">
    <citation type="submission" date="2021-04" db="EMBL/GenBank/DDBJ databases">
        <authorList>
            <person name="De Guttry C."/>
            <person name="Zahm M."/>
            <person name="Klopp C."/>
            <person name="Cabau C."/>
            <person name="Louis A."/>
            <person name="Berthelot C."/>
            <person name="Parey E."/>
            <person name="Roest Crollius H."/>
            <person name="Montfort J."/>
            <person name="Robinson-Rechavi M."/>
            <person name="Bucao C."/>
            <person name="Bouchez O."/>
            <person name="Gislard M."/>
            <person name="Lluch J."/>
            <person name="Milhes M."/>
            <person name="Lampietro C."/>
            <person name="Lopez Roques C."/>
            <person name="Donnadieu C."/>
            <person name="Braasch I."/>
            <person name="Desvignes T."/>
            <person name="Postlethwait J."/>
            <person name="Bobe J."/>
            <person name="Wedekind C."/>
            <person name="Guiguen Y."/>
        </authorList>
    </citation>
    <scope>NUCLEOTIDE SEQUENCE [LARGE SCALE GENOMIC DNA]</scope>
    <source>
        <strain evidence="1">Cs_M1</strain>
        <tissue evidence="1">Blood</tissue>
    </source>
</reference>
<accession>A0AAN8L7P4</accession>
<protein>
    <submittedName>
        <fullName evidence="1">Uncharacterized protein</fullName>
    </submittedName>
</protein>
<gene>
    <name evidence="1" type="ORF">J4Q44_G00259030</name>
</gene>
<dbReference type="Gene3D" id="3.60.10.10">
    <property type="entry name" value="Endonuclease/exonuclease/phosphatase"/>
    <property type="match status" value="1"/>
</dbReference>
<comment type="caution">
    <text evidence="1">The sequence shown here is derived from an EMBL/GenBank/DDBJ whole genome shotgun (WGS) entry which is preliminary data.</text>
</comment>
<dbReference type="InterPro" id="IPR036691">
    <property type="entry name" value="Endo/exonu/phosph_ase_sf"/>
</dbReference>
<sequence>MPMSDKELTGMINSYFSFSRGRSGYSGVDTYCKDSATPFAAEEGLTGLLTTNHKRTIECYGDQGEFSSVKTDMKQLR</sequence>
<dbReference type="EMBL" id="JAGTTL010000024">
    <property type="protein sequence ID" value="KAK6303449.1"/>
    <property type="molecule type" value="Genomic_DNA"/>
</dbReference>
<evidence type="ECO:0000313" key="2">
    <source>
        <dbReference type="Proteomes" id="UP001356427"/>
    </source>
</evidence>
<proteinExistence type="predicted"/>
<evidence type="ECO:0000313" key="1">
    <source>
        <dbReference type="EMBL" id="KAK6303449.1"/>
    </source>
</evidence>